<reference evidence="1" key="1">
    <citation type="submission" date="2021-06" db="EMBL/GenBank/DDBJ databases">
        <title>Comparative genomics, transcriptomics and evolutionary studies reveal genomic signatures of adaptation to plant cell wall in hemibiotrophic fungi.</title>
        <authorList>
            <consortium name="DOE Joint Genome Institute"/>
            <person name="Baroncelli R."/>
            <person name="Diaz J.F."/>
            <person name="Benocci T."/>
            <person name="Peng M."/>
            <person name="Battaglia E."/>
            <person name="Haridas S."/>
            <person name="Andreopoulos W."/>
            <person name="Labutti K."/>
            <person name="Pangilinan J."/>
            <person name="Floch G.L."/>
            <person name="Makela M.R."/>
            <person name="Henrissat B."/>
            <person name="Grigoriev I.V."/>
            <person name="Crouch J.A."/>
            <person name="De Vries R.P."/>
            <person name="Sukno S.A."/>
            <person name="Thon M.R."/>
        </authorList>
    </citation>
    <scope>NUCLEOTIDE SEQUENCE</scope>
    <source>
        <strain evidence="1">CBS 193.32</strain>
    </source>
</reference>
<dbReference type="EMBL" id="JAHMHR010000021">
    <property type="protein sequence ID" value="KAK1675426.1"/>
    <property type="molecule type" value="Genomic_DNA"/>
</dbReference>
<protein>
    <submittedName>
        <fullName evidence="1">Uncharacterized protein</fullName>
    </submittedName>
</protein>
<accession>A0AAJ0EST9</accession>
<keyword evidence="2" id="KW-1185">Reference proteome</keyword>
<proteinExistence type="predicted"/>
<dbReference type="GeneID" id="85450151"/>
<dbReference type="RefSeq" id="XP_060429429.1">
    <property type="nucleotide sequence ID" value="XM_060565625.1"/>
</dbReference>
<organism evidence="1 2">
    <name type="scientific">Colletotrichum godetiae</name>
    <dbReference type="NCBI Taxonomy" id="1209918"/>
    <lineage>
        <taxon>Eukaryota</taxon>
        <taxon>Fungi</taxon>
        <taxon>Dikarya</taxon>
        <taxon>Ascomycota</taxon>
        <taxon>Pezizomycotina</taxon>
        <taxon>Sordariomycetes</taxon>
        <taxon>Hypocreomycetidae</taxon>
        <taxon>Glomerellales</taxon>
        <taxon>Glomerellaceae</taxon>
        <taxon>Colletotrichum</taxon>
        <taxon>Colletotrichum acutatum species complex</taxon>
    </lineage>
</organism>
<evidence type="ECO:0000313" key="1">
    <source>
        <dbReference type="EMBL" id="KAK1675426.1"/>
    </source>
</evidence>
<sequence length="114" mass="13258">MYDRHLAFNSILSSMLHCTTLTSAWKQCRRPDLACAVNASHHEFCVLLEACFHSNRTQAVWYYRGLRRCNYPTGLPHVRLTIRYSISIPRPSSPESKGYAVLLEKHKHIFWHAS</sequence>
<evidence type="ECO:0000313" key="2">
    <source>
        <dbReference type="Proteomes" id="UP001224890"/>
    </source>
</evidence>
<name>A0AAJ0EST9_9PEZI</name>
<dbReference type="AlphaFoldDB" id="A0AAJ0EST9"/>
<comment type="caution">
    <text evidence="1">The sequence shown here is derived from an EMBL/GenBank/DDBJ whole genome shotgun (WGS) entry which is preliminary data.</text>
</comment>
<dbReference type="Proteomes" id="UP001224890">
    <property type="component" value="Unassembled WGS sequence"/>
</dbReference>
<gene>
    <name evidence="1" type="ORF">BDP55DRAFT_154101</name>
</gene>